<dbReference type="InterPro" id="IPR018247">
    <property type="entry name" value="EF_Hand_1_Ca_BS"/>
</dbReference>
<dbReference type="PANTHER" id="PTHR11319:SF35">
    <property type="entry name" value="OUTER MEMBRANE PROTEIN PMPC-RELATED"/>
    <property type="match status" value="1"/>
</dbReference>
<dbReference type="SMART" id="SM00710">
    <property type="entry name" value="PbH1"/>
    <property type="match status" value="12"/>
</dbReference>
<dbReference type="Proteomes" id="UP001190700">
    <property type="component" value="Unassembled WGS sequence"/>
</dbReference>
<feature type="chain" id="PRO_5042061548" description="Pectate lyase C" evidence="8">
    <location>
        <begin position="23"/>
        <end position="1075"/>
    </location>
</feature>
<dbReference type="PANTHER" id="PTHR11319">
    <property type="entry name" value="G PROTEIN-COUPLED RECEPTOR-RELATED"/>
    <property type="match status" value="1"/>
</dbReference>
<dbReference type="SUPFAM" id="SSF51126">
    <property type="entry name" value="Pectin lyase-like"/>
    <property type="match status" value="2"/>
</dbReference>
<keyword evidence="6" id="KW-0472">Membrane</keyword>
<keyword evidence="5 8" id="KW-0732">Signal</keyword>
<evidence type="ECO:0000256" key="3">
    <source>
        <dbReference type="ARBA" id="ARBA00004613"/>
    </source>
</evidence>
<dbReference type="InterPro" id="IPR003368">
    <property type="entry name" value="POMP_repeat"/>
</dbReference>
<accession>A0AAE0ES88</accession>
<evidence type="ECO:0000256" key="4">
    <source>
        <dbReference type="ARBA" id="ARBA00022525"/>
    </source>
</evidence>
<reference evidence="9 10" key="1">
    <citation type="journal article" date="2015" name="Genome Biol. Evol.">
        <title>Comparative Genomics of a Bacterivorous Green Alga Reveals Evolutionary Causalities and Consequences of Phago-Mixotrophic Mode of Nutrition.</title>
        <authorList>
            <person name="Burns J.A."/>
            <person name="Paasch A."/>
            <person name="Narechania A."/>
            <person name="Kim E."/>
        </authorList>
    </citation>
    <scope>NUCLEOTIDE SEQUENCE [LARGE SCALE GENOMIC DNA]</scope>
    <source>
        <strain evidence="9 10">PLY_AMNH</strain>
    </source>
</reference>
<keyword evidence="7" id="KW-0998">Cell outer membrane</keyword>
<dbReference type="GO" id="GO:0005576">
    <property type="term" value="C:extracellular region"/>
    <property type="evidence" value="ECO:0007669"/>
    <property type="project" value="UniProtKB-SubCell"/>
</dbReference>
<dbReference type="PROSITE" id="PS00018">
    <property type="entry name" value="EF_HAND_1"/>
    <property type="match status" value="1"/>
</dbReference>
<dbReference type="NCBIfam" id="TIGR01376">
    <property type="entry name" value="POMP_repeat"/>
    <property type="match status" value="1"/>
</dbReference>
<dbReference type="AlphaFoldDB" id="A0AAE0ES88"/>
<protein>
    <recommendedName>
        <fullName evidence="11">Pectate lyase C</fullName>
    </recommendedName>
</protein>
<name>A0AAE0ES88_9CHLO</name>
<sequence>MNALTIMALVCALVCEPNLVTSFGDEGFRLLPRFSDADVDKSGCISPNEYAALAQDVRQRAARASVTLQSEGHPRQAQQQVPPGVVSLGTFSLLNSSPPSQFQLPGSRRNTAVLRRSLDQPQREGLLPITSSAPRRVRVALARRVEEKAPQQHLRVVSQRAMLPTALAAKDASRDLQENGSETVIDDTKYSYLLLNHSLQNASINIVHLRSHVSLEAALPTILHTVAIFGDCVSLGVDDGRCRISGGLRFRLFSLGEAAVVHLQALELRDGYTSSDGAAVHGIDAFISLHDCVLAQNVASSSSGSGGGALYFLRGDVVCSNCTVVENEGPAYGAMLVVEGGLALEAGTVVEGNIASDHCGGVGVRDGVLILNGSSTVSGNRARTAGGGICGSQGAEVWIDGGSEVVGNFAAAGGGLNLFSYLLVENETMDALNIFHEIASGGAVTAAHELNRLTLTGNSSVHGNYAESQGGGIMMQSRGHIVLTTGTRISGNLAADGGGIYLVQAVEVLVEAAALCSNVGLYSGGAVYANHAQASIRLDGSLVCNNSAQSGSGGGIYATGQVELSSGAHVERNIASVDGGGLFIGPHALVSISASAVMNNSAGGRGGGIYAEGAETKGGSQVVVMDSSRIEHNEGFIEGGGMSIGPNATLMMYGISVSHNRLISTGDGVGAGFSIGMGTTARVVLSTIANNFISETFGAGGGLGVDGLMVLTNVNVSWNMAALGGGILVGKNGTVWLEGCVVEWNTAQSGGGIFGQLGGRIQIDLSRLRGNLAETSGGGVFCHNLTLSGSFLSLNSAFRNGGGVSGKQLIRIFNTSFSLGTAQNGGAVHLDMLDLGDSHFHATGCLMTRNSATNGGGSVSLRGALSPDLAALEDSLISHSTSNVGGGVYAMQGALTLSGVVLENNQAINGGAVAALPNTTLLITGGSVARGNAAESHGGGIYILDRSQLTVTGGSLIEDNKCYMSGGGIHLTRSSHALITGGVQVRNNLAEREGGGIAVLRSVIYALQVPTRLTVMGAAVTGNMAVSYSGGGILSDERCVVTLVATNISANQAGFFGGGIAAKSSVQIYGHSILA</sequence>
<evidence type="ECO:0000256" key="1">
    <source>
        <dbReference type="ARBA" id="ARBA00004196"/>
    </source>
</evidence>
<evidence type="ECO:0000256" key="2">
    <source>
        <dbReference type="ARBA" id="ARBA00004442"/>
    </source>
</evidence>
<feature type="signal peptide" evidence="8">
    <location>
        <begin position="1"/>
        <end position="22"/>
    </location>
</feature>
<dbReference type="EMBL" id="LGRX02034753">
    <property type="protein sequence ID" value="KAK3236965.1"/>
    <property type="molecule type" value="Genomic_DNA"/>
</dbReference>
<evidence type="ECO:0000256" key="6">
    <source>
        <dbReference type="ARBA" id="ARBA00023136"/>
    </source>
</evidence>
<proteinExistence type="predicted"/>
<evidence type="ECO:0000313" key="9">
    <source>
        <dbReference type="EMBL" id="KAK3236965.1"/>
    </source>
</evidence>
<evidence type="ECO:0000256" key="8">
    <source>
        <dbReference type="SAM" id="SignalP"/>
    </source>
</evidence>
<keyword evidence="10" id="KW-1185">Reference proteome</keyword>
<organism evidence="9 10">
    <name type="scientific">Cymbomonas tetramitiformis</name>
    <dbReference type="NCBI Taxonomy" id="36881"/>
    <lineage>
        <taxon>Eukaryota</taxon>
        <taxon>Viridiplantae</taxon>
        <taxon>Chlorophyta</taxon>
        <taxon>Pyramimonadophyceae</taxon>
        <taxon>Pyramimonadales</taxon>
        <taxon>Pyramimonadaceae</taxon>
        <taxon>Cymbomonas</taxon>
    </lineage>
</organism>
<evidence type="ECO:0008006" key="11">
    <source>
        <dbReference type="Google" id="ProtNLM"/>
    </source>
</evidence>
<evidence type="ECO:0000256" key="7">
    <source>
        <dbReference type="ARBA" id="ARBA00023237"/>
    </source>
</evidence>
<comment type="caution">
    <text evidence="9">The sequence shown here is derived from an EMBL/GenBank/DDBJ whole genome shotgun (WGS) entry which is preliminary data.</text>
</comment>
<keyword evidence="4" id="KW-0964">Secreted</keyword>
<dbReference type="InterPro" id="IPR006626">
    <property type="entry name" value="PbH1"/>
</dbReference>
<comment type="subcellular location">
    <subcellularLocation>
        <location evidence="1">Cell envelope</location>
    </subcellularLocation>
    <subcellularLocation>
        <location evidence="2">Cell outer membrane</location>
    </subcellularLocation>
    <subcellularLocation>
        <location evidence="3">Secreted</location>
    </subcellularLocation>
</comment>
<dbReference type="InterPro" id="IPR011050">
    <property type="entry name" value="Pectin_lyase_fold/virulence"/>
</dbReference>
<evidence type="ECO:0000256" key="5">
    <source>
        <dbReference type="ARBA" id="ARBA00022729"/>
    </source>
</evidence>
<evidence type="ECO:0000313" key="10">
    <source>
        <dbReference type="Proteomes" id="UP001190700"/>
    </source>
</evidence>
<gene>
    <name evidence="9" type="ORF">CYMTET_52928</name>
</gene>